<dbReference type="STRING" id="1802158.A2827_01945"/>
<dbReference type="Pfam" id="PF00908">
    <property type="entry name" value="dTDP_sugar_isom"/>
    <property type="match status" value="1"/>
</dbReference>
<accession>A0A1G2H864</accession>
<dbReference type="GO" id="GO:0008830">
    <property type="term" value="F:dTDP-4-dehydrorhamnose 3,5-epimerase activity"/>
    <property type="evidence" value="ECO:0007669"/>
    <property type="project" value="InterPro"/>
</dbReference>
<dbReference type="InterPro" id="IPR011051">
    <property type="entry name" value="RmlC_Cupin_sf"/>
</dbReference>
<evidence type="ECO:0008006" key="3">
    <source>
        <dbReference type="Google" id="ProtNLM"/>
    </source>
</evidence>
<organism evidence="1 2">
    <name type="scientific">Candidatus Spechtbacteria bacterium RIFCSPHIGHO2_01_FULL_43_30</name>
    <dbReference type="NCBI Taxonomy" id="1802158"/>
    <lineage>
        <taxon>Bacteria</taxon>
        <taxon>Candidatus Spechtiibacteriota</taxon>
    </lineage>
</organism>
<sequence length="188" mass="21214">MSISYKTVKTPISGLKIHLNRVANDERGFFCDIAEIDNPIWKNGAKHLHASIAIKKGVARGEHYHFRLKENFYILSGTSLFIFHDFRKKSKTYGKTWSLILGFSPKPRLPGSDPGSLGGAKSYFIDKGKLAQIEISPYIYHAFWPLTNEKVLAFVTGNTGYDASDFSRPKLHDVPGAEKILKKFNLRP</sequence>
<gene>
    <name evidence="1" type="ORF">A2827_01945</name>
</gene>
<dbReference type="Proteomes" id="UP000177932">
    <property type="component" value="Unassembled WGS sequence"/>
</dbReference>
<proteinExistence type="predicted"/>
<dbReference type="Gene3D" id="2.60.120.10">
    <property type="entry name" value="Jelly Rolls"/>
    <property type="match status" value="1"/>
</dbReference>
<dbReference type="SUPFAM" id="SSF51182">
    <property type="entry name" value="RmlC-like cupins"/>
    <property type="match status" value="1"/>
</dbReference>
<dbReference type="AlphaFoldDB" id="A0A1G2H864"/>
<dbReference type="InterPro" id="IPR014710">
    <property type="entry name" value="RmlC-like_jellyroll"/>
</dbReference>
<evidence type="ECO:0000313" key="2">
    <source>
        <dbReference type="Proteomes" id="UP000177932"/>
    </source>
</evidence>
<evidence type="ECO:0000313" key="1">
    <source>
        <dbReference type="EMBL" id="OGZ58451.1"/>
    </source>
</evidence>
<name>A0A1G2H864_9BACT</name>
<protein>
    <recommendedName>
        <fullName evidence="3">dTDP-4-dehydrorhamnose 3,5-epimerase</fullName>
    </recommendedName>
</protein>
<comment type="caution">
    <text evidence="1">The sequence shown here is derived from an EMBL/GenBank/DDBJ whole genome shotgun (WGS) entry which is preliminary data.</text>
</comment>
<reference evidence="1 2" key="1">
    <citation type="journal article" date="2016" name="Nat. Commun.">
        <title>Thousands of microbial genomes shed light on interconnected biogeochemical processes in an aquifer system.</title>
        <authorList>
            <person name="Anantharaman K."/>
            <person name="Brown C.T."/>
            <person name="Hug L.A."/>
            <person name="Sharon I."/>
            <person name="Castelle C.J."/>
            <person name="Probst A.J."/>
            <person name="Thomas B.C."/>
            <person name="Singh A."/>
            <person name="Wilkins M.J."/>
            <person name="Karaoz U."/>
            <person name="Brodie E.L."/>
            <person name="Williams K.H."/>
            <person name="Hubbard S.S."/>
            <person name="Banfield J.F."/>
        </authorList>
    </citation>
    <scope>NUCLEOTIDE SEQUENCE [LARGE SCALE GENOMIC DNA]</scope>
</reference>
<dbReference type="EMBL" id="MHOD01000007">
    <property type="protein sequence ID" value="OGZ58451.1"/>
    <property type="molecule type" value="Genomic_DNA"/>
</dbReference>
<dbReference type="InterPro" id="IPR000888">
    <property type="entry name" value="RmlC-like"/>
</dbReference>